<evidence type="ECO:0000256" key="1">
    <source>
        <dbReference type="ARBA" id="ARBA00004141"/>
    </source>
</evidence>
<gene>
    <name evidence="8" type="ORF">MY490_12030</name>
</gene>
<dbReference type="PROSITE" id="PS50928">
    <property type="entry name" value="ABC_TM1"/>
    <property type="match status" value="1"/>
</dbReference>
<dbReference type="EMBL" id="CP096034">
    <property type="protein sequence ID" value="UPM52569.1"/>
    <property type="molecule type" value="Genomic_DNA"/>
</dbReference>
<evidence type="ECO:0000313" key="9">
    <source>
        <dbReference type="Proteomes" id="UP000830639"/>
    </source>
</evidence>
<keyword evidence="9" id="KW-1185">Reference proteome</keyword>
<dbReference type="PANTHER" id="PTHR43839">
    <property type="entry name" value="OPPC IN A BINDING PROTEIN-DEPENDENT TRANSPORT SYSTEM"/>
    <property type="match status" value="1"/>
</dbReference>
<dbReference type="PANTHER" id="PTHR43839:SF3">
    <property type="entry name" value="OLIGOPEPTIDE ABC TRANSPORTER, PERMEASE PROTEIN"/>
    <property type="match status" value="1"/>
</dbReference>
<comment type="subcellular location">
    <subcellularLocation>
        <location evidence="1">Membrane</location>
        <topology evidence="1">Multi-pass membrane protein</topology>
    </subcellularLocation>
</comment>
<evidence type="ECO:0000256" key="6">
    <source>
        <dbReference type="SAM" id="Phobius"/>
    </source>
</evidence>
<feature type="transmembrane region" description="Helical" evidence="6">
    <location>
        <begin position="209"/>
        <end position="234"/>
    </location>
</feature>
<organism evidence="8 9">
    <name type="scientific">Gottfriedia acidiceleris</name>
    <dbReference type="NCBI Taxonomy" id="371036"/>
    <lineage>
        <taxon>Bacteria</taxon>
        <taxon>Bacillati</taxon>
        <taxon>Bacillota</taxon>
        <taxon>Bacilli</taxon>
        <taxon>Bacillales</taxon>
        <taxon>Bacillaceae</taxon>
        <taxon>Gottfriedia</taxon>
    </lineage>
</organism>
<dbReference type="InterPro" id="IPR000515">
    <property type="entry name" value="MetI-like"/>
</dbReference>
<dbReference type="Proteomes" id="UP000830639">
    <property type="component" value="Chromosome"/>
</dbReference>
<dbReference type="RefSeq" id="WP_248265934.1">
    <property type="nucleotide sequence ID" value="NZ_CP096034.1"/>
</dbReference>
<proteinExistence type="predicted"/>
<dbReference type="InterPro" id="IPR035906">
    <property type="entry name" value="MetI-like_sf"/>
</dbReference>
<evidence type="ECO:0000313" key="8">
    <source>
        <dbReference type="EMBL" id="UPM52569.1"/>
    </source>
</evidence>
<feature type="transmembrane region" description="Helical" evidence="6">
    <location>
        <begin position="119"/>
        <end position="136"/>
    </location>
</feature>
<evidence type="ECO:0000256" key="3">
    <source>
        <dbReference type="ARBA" id="ARBA00022692"/>
    </source>
</evidence>
<evidence type="ECO:0000256" key="4">
    <source>
        <dbReference type="ARBA" id="ARBA00022989"/>
    </source>
</evidence>
<dbReference type="SUPFAM" id="SSF161098">
    <property type="entry name" value="MetI-like"/>
    <property type="match status" value="1"/>
</dbReference>
<protein>
    <submittedName>
        <fullName evidence="8">Peptide ABC transporter permease</fullName>
    </submittedName>
</protein>
<feature type="domain" description="ABC transmembrane type-1" evidence="7">
    <location>
        <begin position="80"/>
        <end position="292"/>
    </location>
</feature>
<feature type="transmembrane region" description="Helical" evidence="6">
    <location>
        <begin position="151"/>
        <end position="170"/>
    </location>
</feature>
<keyword evidence="4 6" id="KW-1133">Transmembrane helix</keyword>
<feature type="transmembrane region" description="Helical" evidence="6">
    <location>
        <begin position="82"/>
        <end position="107"/>
    </location>
</feature>
<accession>A0ABY4JHK1</accession>
<evidence type="ECO:0000256" key="2">
    <source>
        <dbReference type="ARBA" id="ARBA00022448"/>
    </source>
</evidence>
<keyword evidence="5 6" id="KW-0472">Membrane</keyword>
<keyword evidence="3 6" id="KW-0812">Transmembrane</keyword>
<name>A0ABY4JHK1_9BACI</name>
<evidence type="ECO:0000256" key="5">
    <source>
        <dbReference type="ARBA" id="ARBA00023136"/>
    </source>
</evidence>
<sequence length="351" mass="40110">MIKIRKYFPIIIGSFIILGLITFSFIYTYFIKDTIKSAPALLYNAEGKLIDTYGYPPSWKYLFGVDRFGRDVFWMVIDGAKYTLSIAIVVGLMRVILGGFLGSFFGFMNQRLLKIIEPILNAFRFVPAVIIIFPFFERLNDVPEVAKEKTIALQIALLIIISIPVLMNSIGEEVRAFLKNDFITSSRIIGARNGWIRRKHVIPYLQSRILLLFVQQTIQTLFLLTQLGVFKLFIGGVKVLSLDINVDRPMSQANEWSGMIGANYIELSIDKWVIVGPSIAFIVSIFAFNLIKLGIERLMENQTGHKQKQLMKNEELYEGLNDFDFVNKEKLNEVKRIVEDGPKSSDQLVTR</sequence>
<keyword evidence="2" id="KW-0813">Transport</keyword>
<reference evidence="8 9" key="1">
    <citation type="submission" date="2022-04" db="EMBL/GenBank/DDBJ databases">
        <title>Mechanism of arsenic methylation and mitigation arsenic toxicity by Bacillus sp. LH14 from an Arsenic-Contaminated Paddy Soil.</title>
        <authorList>
            <person name="Wang D."/>
        </authorList>
    </citation>
    <scope>NUCLEOTIDE SEQUENCE [LARGE SCALE GENOMIC DNA]</scope>
    <source>
        <strain evidence="8 9">LH14</strain>
    </source>
</reference>
<feature type="transmembrane region" description="Helical" evidence="6">
    <location>
        <begin position="272"/>
        <end position="291"/>
    </location>
</feature>
<feature type="transmembrane region" description="Helical" evidence="6">
    <location>
        <begin position="7"/>
        <end position="30"/>
    </location>
</feature>
<evidence type="ECO:0000259" key="7">
    <source>
        <dbReference type="PROSITE" id="PS50928"/>
    </source>
</evidence>
<dbReference type="Gene3D" id="1.10.3720.10">
    <property type="entry name" value="MetI-like"/>
    <property type="match status" value="1"/>
</dbReference>